<comment type="caution">
    <text evidence="5">The sequence shown here is derived from an EMBL/GenBank/DDBJ whole genome shotgun (WGS) entry which is preliminary data.</text>
</comment>
<dbReference type="GO" id="GO:0008999">
    <property type="term" value="F:protein-N-terminal-alanine acetyltransferase activity"/>
    <property type="evidence" value="ECO:0007669"/>
    <property type="project" value="TreeGrafter"/>
</dbReference>
<dbReference type="Gene3D" id="3.40.630.30">
    <property type="match status" value="1"/>
</dbReference>
<sequence length="160" mass="18295">MKIKLSLLSMADAKALFEFETENKEFFEEFVPPRPDSYFIYAKFIHILEMLLEEQKDKKSLFFLIKGENGGIIGRINLIDIDWSSKTAEVGYRVGKNHIGKGSAVQALEMLKSEALLLGIERINAKTTVDNIPSQKVLERCSFQKDTVEMDEFIHYTVAL</sequence>
<evidence type="ECO:0000259" key="4">
    <source>
        <dbReference type="PROSITE" id="PS51186"/>
    </source>
</evidence>
<dbReference type="SUPFAM" id="SSF55729">
    <property type="entry name" value="Acyl-CoA N-acyltransferases (Nat)"/>
    <property type="match status" value="1"/>
</dbReference>
<evidence type="ECO:0000256" key="3">
    <source>
        <dbReference type="ARBA" id="ARBA00038502"/>
    </source>
</evidence>
<reference evidence="5 6" key="1">
    <citation type="submission" date="2020-03" db="EMBL/GenBank/DDBJ databases">
        <authorList>
            <person name="Sun Q."/>
        </authorList>
    </citation>
    <scope>NUCLEOTIDE SEQUENCE [LARGE SCALE GENOMIC DNA]</scope>
    <source>
        <strain evidence="5 6">KACC 21451</strain>
    </source>
</reference>
<evidence type="ECO:0000313" key="6">
    <source>
        <dbReference type="Proteomes" id="UP000587942"/>
    </source>
</evidence>
<dbReference type="GO" id="GO:0005737">
    <property type="term" value="C:cytoplasm"/>
    <property type="evidence" value="ECO:0007669"/>
    <property type="project" value="TreeGrafter"/>
</dbReference>
<dbReference type="PANTHER" id="PTHR43792">
    <property type="entry name" value="GNAT FAMILY, PUTATIVE (AFU_ORTHOLOGUE AFUA_3G00765)-RELATED-RELATED"/>
    <property type="match status" value="1"/>
</dbReference>
<dbReference type="AlphaFoldDB" id="A0A846THC8"/>
<keyword evidence="1 5" id="KW-0808">Transferase</keyword>
<evidence type="ECO:0000256" key="2">
    <source>
        <dbReference type="ARBA" id="ARBA00023315"/>
    </source>
</evidence>
<keyword evidence="2" id="KW-0012">Acyltransferase</keyword>
<organism evidence="5 6">
    <name type="scientific">Mesobacillus selenatarsenatis</name>
    <dbReference type="NCBI Taxonomy" id="388741"/>
    <lineage>
        <taxon>Bacteria</taxon>
        <taxon>Bacillati</taxon>
        <taxon>Bacillota</taxon>
        <taxon>Bacilli</taxon>
        <taxon>Bacillales</taxon>
        <taxon>Bacillaceae</taxon>
        <taxon>Mesobacillus</taxon>
    </lineage>
</organism>
<feature type="domain" description="N-acetyltransferase" evidence="4">
    <location>
        <begin position="3"/>
        <end position="160"/>
    </location>
</feature>
<proteinExistence type="inferred from homology"/>
<dbReference type="Proteomes" id="UP000587942">
    <property type="component" value="Unassembled WGS sequence"/>
</dbReference>
<dbReference type="PROSITE" id="PS51186">
    <property type="entry name" value="GNAT"/>
    <property type="match status" value="1"/>
</dbReference>
<dbReference type="InterPro" id="IPR000182">
    <property type="entry name" value="GNAT_dom"/>
</dbReference>
<dbReference type="PANTHER" id="PTHR43792:SF8">
    <property type="entry name" value="[RIBOSOMAL PROTEIN US5]-ALANINE N-ACETYLTRANSFERASE"/>
    <property type="match status" value="1"/>
</dbReference>
<accession>A0A846THC8</accession>
<dbReference type="Pfam" id="PF13302">
    <property type="entry name" value="Acetyltransf_3"/>
    <property type="match status" value="1"/>
</dbReference>
<evidence type="ECO:0000313" key="5">
    <source>
        <dbReference type="EMBL" id="NKE06179.1"/>
    </source>
</evidence>
<name>A0A846THC8_9BACI</name>
<dbReference type="EMBL" id="JAAVUM010000007">
    <property type="protein sequence ID" value="NKE06179.1"/>
    <property type="molecule type" value="Genomic_DNA"/>
</dbReference>
<evidence type="ECO:0000256" key="1">
    <source>
        <dbReference type="ARBA" id="ARBA00022679"/>
    </source>
</evidence>
<dbReference type="RefSeq" id="WP_167832606.1">
    <property type="nucleotide sequence ID" value="NZ_JAAVUM010000007.1"/>
</dbReference>
<dbReference type="InterPro" id="IPR051531">
    <property type="entry name" value="N-acetyltransferase"/>
</dbReference>
<comment type="similarity">
    <text evidence="3">Belongs to the acetyltransferase family. RimJ subfamily.</text>
</comment>
<gene>
    <name evidence="5" type="ORF">GWK17_11975</name>
</gene>
<dbReference type="InterPro" id="IPR016181">
    <property type="entry name" value="Acyl_CoA_acyltransferase"/>
</dbReference>
<protein>
    <submittedName>
        <fullName evidence="5">GNAT family N-acetyltransferase</fullName>
    </submittedName>
</protein>